<name>A0A8I6RLQ2_CIMLE</name>
<accession>A0A8I6RLQ2</accession>
<dbReference type="GO" id="GO:0007165">
    <property type="term" value="P:signal transduction"/>
    <property type="evidence" value="ECO:0007669"/>
    <property type="project" value="InterPro"/>
</dbReference>
<reference evidence="2" key="1">
    <citation type="submission" date="2022-01" db="UniProtKB">
        <authorList>
            <consortium name="EnsemblMetazoa"/>
        </authorList>
    </citation>
    <scope>IDENTIFICATION</scope>
</reference>
<organism evidence="2 3">
    <name type="scientific">Cimex lectularius</name>
    <name type="common">Bed bug</name>
    <name type="synonym">Acanthia lectularia</name>
    <dbReference type="NCBI Taxonomy" id="79782"/>
    <lineage>
        <taxon>Eukaryota</taxon>
        <taxon>Metazoa</taxon>
        <taxon>Ecdysozoa</taxon>
        <taxon>Arthropoda</taxon>
        <taxon>Hexapoda</taxon>
        <taxon>Insecta</taxon>
        <taxon>Pterygota</taxon>
        <taxon>Neoptera</taxon>
        <taxon>Paraneoptera</taxon>
        <taxon>Hemiptera</taxon>
        <taxon>Heteroptera</taxon>
        <taxon>Panheteroptera</taxon>
        <taxon>Cimicomorpha</taxon>
        <taxon>Cimicidae</taxon>
        <taxon>Cimex</taxon>
    </lineage>
</organism>
<proteinExistence type="predicted"/>
<dbReference type="InterPro" id="IPR000488">
    <property type="entry name" value="Death_dom"/>
</dbReference>
<dbReference type="SUPFAM" id="SSF47986">
    <property type="entry name" value="DEATH domain"/>
    <property type="match status" value="1"/>
</dbReference>
<evidence type="ECO:0000313" key="3">
    <source>
        <dbReference type="Proteomes" id="UP000494040"/>
    </source>
</evidence>
<dbReference type="Gene3D" id="1.10.533.10">
    <property type="entry name" value="Death Domain, Fas"/>
    <property type="match status" value="1"/>
</dbReference>
<dbReference type="Proteomes" id="UP000494040">
    <property type="component" value="Unassembled WGS sequence"/>
</dbReference>
<protein>
    <recommendedName>
        <fullName evidence="1">Death domain-containing protein</fullName>
    </recommendedName>
</protein>
<dbReference type="InterPro" id="IPR011029">
    <property type="entry name" value="DEATH-like_dom_sf"/>
</dbReference>
<keyword evidence="3" id="KW-1185">Reference proteome</keyword>
<dbReference type="PROSITE" id="PS50017">
    <property type="entry name" value="DEATH_DOMAIN"/>
    <property type="match status" value="1"/>
</dbReference>
<dbReference type="EnsemblMetazoa" id="XM_014393130.2">
    <property type="protein sequence ID" value="XP_014248616.1"/>
    <property type="gene ID" value="LOC106666163"/>
</dbReference>
<dbReference type="OrthoDB" id="6593154at2759"/>
<sequence length="408" mass="47102">MNESERHKMKMVHYHINSPPRNPKLENLRALLIENHNEEDMVLQVDVLAHQLSKIHASYLFHPKGWLALKEICTVMSATPTLIEFNSWKDLASALDISNFQIGCIENYRNADYTENVLLAYALKKDSTLGKLVEALKQIQRIDAITSSQKHLKALRIEAIKENIEHCSPDSNYTDDFIIKPVDAFLTNLQEKAFITLKDITWEQNKKTKFTNFDDVTLSKVIPKSQNIITEIAVQSQAPTSNRINNKCSKKVMVTFADDGENIARDLAKVFRKKRGNIHPIGVLILNDHRNKVLSNPENFIINYFHKMDFIIPIVTEGYLARIGGEPAKNCSTLSSLDPQYIEFIHDLILKYYANNKCKNDKIRTIIPENSHKKILQHPEMKKYPMLWSFAYESELEELAKRILHIYN</sequence>
<dbReference type="RefSeq" id="XP_014248616.1">
    <property type="nucleotide sequence ID" value="XM_014393130.2"/>
</dbReference>
<feature type="domain" description="Death" evidence="1">
    <location>
        <begin position="87"/>
        <end position="152"/>
    </location>
</feature>
<dbReference type="KEGG" id="clec:106666163"/>
<dbReference type="GeneID" id="106666163"/>
<evidence type="ECO:0000313" key="2">
    <source>
        <dbReference type="EnsemblMetazoa" id="XP_014248616.1"/>
    </source>
</evidence>
<dbReference type="OMA" id="TAECITK"/>
<dbReference type="AlphaFoldDB" id="A0A8I6RLQ2"/>
<evidence type="ECO:0000259" key="1">
    <source>
        <dbReference type="PROSITE" id="PS50017"/>
    </source>
</evidence>
<dbReference type="Pfam" id="PF00531">
    <property type="entry name" value="Death"/>
    <property type="match status" value="1"/>
</dbReference>